<name>A0AAD5CC58_AMBAR</name>
<reference evidence="1" key="1">
    <citation type="submission" date="2022-06" db="EMBL/GenBank/DDBJ databases">
        <title>Uncovering the hologenomic basis of an extraordinary plant invasion.</title>
        <authorList>
            <person name="Bieker V.C."/>
            <person name="Martin M.D."/>
            <person name="Gilbert T."/>
            <person name="Hodgins K."/>
            <person name="Battlay P."/>
            <person name="Petersen B."/>
            <person name="Wilson J."/>
        </authorList>
    </citation>
    <scope>NUCLEOTIDE SEQUENCE</scope>
    <source>
        <strain evidence="1">AA19_3_7</strain>
        <tissue evidence="1">Leaf</tissue>
    </source>
</reference>
<dbReference type="AlphaFoldDB" id="A0AAD5CC58"/>
<dbReference type="EMBL" id="JAMZMK010008641">
    <property type="protein sequence ID" value="KAI7739278.1"/>
    <property type="molecule type" value="Genomic_DNA"/>
</dbReference>
<dbReference type="Proteomes" id="UP001206925">
    <property type="component" value="Unassembled WGS sequence"/>
</dbReference>
<gene>
    <name evidence="1" type="ORF">M8C21_017508</name>
</gene>
<sequence length="130" mass="14291">WGVEDGGDGDTSHVSLRWILATYEDMKRSNICDCWRAWVTDAGTVEYWWSTTVNNNNNNLDKCGCGDLYAQASGSFIIDLTNNFQLDFIATGCEDGTVRYSSGGDNWSASKLLGQRVGSSAVRSLCTVQK</sequence>
<feature type="non-terminal residue" evidence="1">
    <location>
        <position position="1"/>
    </location>
</feature>
<comment type="caution">
    <text evidence="1">The sequence shown here is derived from an EMBL/GenBank/DDBJ whole genome shotgun (WGS) entry which is preliminary data.</text>
</comment>
<keyword evidence="2" id="KW-1185">Reference proteome</keyword>
<evidence type="ECO:0000313" key="2">
    <source>
        <dbReference type="Proteomes" id="UP001206925"/>
    </source>
</evidence>
<proteinExistence type="predicted"/>
<protein>
    <submittedName>
        <fullName evidence="1">Uncharacterized protein</fullName>
    </submittedName>
</protein>
<organism evidence="1 2">
    <name type="scientific">Ambrosia artemisiifolia</name>
    <name type="common">Common ragweed</name>
    <dbReference type="NCBI Taxonomy" id="4212"/>
    <lineage>
        <taxon>Eukaryota</taxon>
        <taxon>Viridiplantae</taxon>
        <taxon>Streptophyta</taxon>
        <taxon>Embryophyta</taxon>
        <taxon>Tracheophyta</taxon>
        <taxon>Spermatophyta</taxon>
        <taxon>Magnoliopsida</taxon>
        <taxon>eudicotyledons</taxon>
        <taxon>Gunneridae</taxon>
        <taxon>Pentapetalae</taxon>
        <taxon>asterids</taxon>
        <taxon>campanulids</taxon>
        <taxon>Asterales</taxon>
        <taxon>Asteraceae</taxon>
        <taxon>Asteroideae</taxon>
        <taxon>Heliantheae alliance</taxon>
        <taxon>Heliantheae</taxon>
        <taxon>Ambrosia</taxon>
    </lineage>
</organism>
<evidence type="ECO:0000313" key="1">
    <source>
        <dbReference type="EMBL" id="KAI7739278.1"/>
    </source>
</evidence>
<feature type="non-terminal residue" evidence="1">
    <location>
        <position position="130"/>
    </location>
</feature>
<accession>A0AAD5CC58</accession>